<feature type="domain" description="AMP-activated protein kinase glycogen-binding" evidence="4">
    <location>
        <begin position="44"/>
        <end position="141"/>
    </location>
</feature>
<dbReference type="SUPFAM" id="SSF160219">
    <property type="entry name" value="AMPKBI-like"/>
    <property type="match status" value="1"/>
</dbReference>
<evidence type="ECO:0000259" key="3">
    <source>
        <dbReference type="Pfam" id="PF04739"/>
    </source>
</evidence>
<dbReference type="PANTHER" id="PTHR10343:SF84">
    <property type="entry name" value="5'-AMP-ACTIVATED PROTEIN KINASE SUBUNIT BETA-1"/>
    <property type="match status" value="1"/>
</dbReference>
<dbReference type="Gene3D" id="2.60.40.10">
    <property type="entry name" value="Immunoglobulins"/>
    <property type="match status" value="1"/>
</dbReference>
<dbReference type="CDD" id="cd02859">
    <property type="entry name" value="E_set_AMPKbeta_like_N"/>
    <property type="match status" value="1"/>
</dbReference>
<evidence type="ECO:0000259" key="4">
    <source>
        <dbReference type="Pfam" id="PF16561"/>
    </source>
</evidence>
<feature type="domain" description="Association with the SNF1 complex (ASC)" evidence="3">
    <location>
        <begin position="163"/>
        <end position="229"/>
    </location>
</feature>
<feature type="region of interest" description="Disordered" evidence="2">
    <location>
        <begin position="1"/>
        <end position="31"/>
    </location>
</feature>
<dbReference type="SUPFAM" id="SSF81296">
    <property type="entry name" value="E set domains"/>
    <property type="match status" value="1"/>
</dbReference>
<keyword evidence="5" id="KW-0418">Kinase</keyword>
<dbReference type="InterPro" id="IPR013783">
    <property type="entry name" value="Ig-like_fold"/>
</dbReference>
<feature type="compositionally biased region" description="Polar residues" evidence="2">
    <location>
        <begin position="12"/>
        <end position="21"/>
    </location>
</feature>
<keyword evidence="5" id="KW-0808">Transferase</keyword>
<dbReference type="InterPro" id="IPR014756">
    <property type="entry name" value="Ig_E-set"/>
</dbReference>
<evidence type="ECO:0000256" key="1">
    <source>
        <dbReference type="ARBA" id="ARBA00010926"/>
    </source>
</evidence>
<sequence length="244" mass="27833">MESRTEHGITMVGSSPTPDSQPDSKSEQFDVSSFSTSVPEIDLVPVEFTWTLPSGEDIVYLSGTFNQWSERVPLQVRRPRTSPFARCSEQKSSPTWHTTLHLAPGLHAIRFIVEGKWRVNNDLPIHKDSHGNEFNAVYISQVEESSKNSNPWTDEPFHCSGRPQSLAEALTFSHLNFDRALQTEQFLLPFPPSSCDEHLYLYQGKNSNLVSTAITIRIRDKFITSQLYQYSHTYNPQQDQTIEE</sequence>
<protein>
    <submittedName>
        <fullName evidence="5">Glycogen recognition site of AMP-activated protein kinase</fullName>
    </submittedName>
</protein>
<evidence type="ECO:0000313" key="5">
    <source>
        <dbReference type="EMBL" id="KAK2945814.1"/>
    </source>
</evidence>
<reference evidence="5 6" key="1">
    <citation type="journal article" date="2022" name="bioRxiv">
        <title>Genomics of Preaxostyla Flagellates Illuminates Evolutionary Transitions and the Path Towards Mitochondrial Loss.</title>
        <authorList>
            <person name="Novak L.V.F."/>
            <person name="Treitli S.C."/>
            <person name="Pyrih J."/>
            <person name="Halakuc P."/>
            <person name="Pipaliya S.V."/>
            <person name="Vacek V."/>
            <person name="Brzon O."/>
            <person name="Soukal P."/>
            <person name="Eme L."/>
            <person name="Dacks J.B."/>
            <person name="Karnkowska A."/>
            <person name="Elias M."/>
            <person name="Hampl V."/>
        </authorList>
    </citation>
    <scope>NUCLEOTIDE SEQUENCE [LARGE SCALE GENOMIC DNA]</scope>
    <source>
        <strain evidence="5">NAU3</strain>
        <tissue evidence="5">Gut</tissue>
    </source>
</reference>
<gene>
    <name evidence="5" type="ORF">BLNAU_19239</name>
</gene>
<evidence type="ECO:0000313" key="6">
    <source>
        <dbReference type="Proteomes" id="UP001281761"/>
    </source>
</evidence>
<dbReference type="PANTHER" id="PTHR10343">
    <property type="entry name" value="5'-AMP-ACTIVATED PROTEIN KINASE , BETA SUBUNIT"/>
    <property type="match status" value="1"/>
</dbReference>
<proteinExistence type="inferred from homology"/>
<dbReference type="InterPro" id="IPR050827">
    <property type="entry name" value="CRP1_MDG1_kinase"/>
</dbReference>
<name>A0ABQ9X227_9EUKA</name>
<dbReference type="Proteomes" id="UP001281761">
    <property type="component" value="Unassembled WGS sequence"/>
</dbReference>
<accession>A0ABQ9X227</accession>
<dbReference type="Pfam" id="PF04739">
    <property type="entry name" value="AMPKBI"/>
    <property type="match status" value="1"/>
</dbReference>
<evidence type="ECO:0000256" key="2">
    <source>
        <dbReference type="SAM" id="MobiDB-lite"/>
    </source>
</evidence>
<dbReference type="InterPro" id="IPR006828">
    <property type="entry name" value="ASC_dom"/>
</dbReference>
<dbReference type="InterPro" id="IPR037256">
    <property type="entry name" value="ASC_dom_sf"/>
</dbReference>
<keyword evidence="6" id="KW-1185">Reference proteome</keyword>
<dbReference type="InterPro" id="IPR032640">
    <property type="entry name" value="AMPK1_CBM"/>
</dbReference>
<comment type="caution">
    <text evidence="5">The sequence shown here is derived from an EMBL/GenBank/DDBJ whole genome shotgun (WGS) entry which is preliminary data.</text>
</comment>
<dbReference type="Pfam" id="PF16561">
    <property type="entry name" value="AMPK1_CBM"/>
    <property type="match status" value="1"/>
</dbReference>
<organism evidence="5 6">
    <name type="scientific">Blattamonas nauphoetae</name>
    <dbReference type="NCBI Taxonomy" id="2049346"/>
    <lineage>
        <taxon>Eukaryota</taxon>
        <taxon>Metamonada</taxon>
        <taxon>Preaxostyla</taxon>
        <taxon>Oxymonadida</taxon>
        <taxon>Blattamonas</taxon>
    </lineage>
</organism>
<comment type="similarity">
    <text evidence="1">Belongs to the 5'-AMP-activated protein kinase beta subunit family.</text>
</comment>
<dbReference type="GO" id="GO:0016301">
    <property type="term" value="F:kinase activity"/>
    <property type="evidence" value="ECO:0007669"/>
    <property type="project" value="UniProtKB-KW"/>
</dbReference>
<dbReference type="EMBL" id="JARBJD010000246">
    <property type="protein sequence ID" value="KAK2945814.1"/>
    <property type="molecule type" value="Genomic_DNA"/>
</dbReference>
<dbReference type="Gene3D" id="6.20.250.60">
    <property type="match status" value="1"/>
</dbReference>